<dbReference type="GO" id="GO:0006281">
    <property type="term" value="P:DNA repair"/>
    <property type="evidence" value="ECO:0007669"/>
    <property type="project" value="InterPro"/>
</dbReference>
<gene>
    <name evidence="7" type="ORF">BO97DRAFT_327316</name>
</gene>
<dbReference type="GO" id="GO:0008168">
    <property type="term" value="F:methyltransferase activity"/>
    <property type="evidence" value="ECO:0007669"/>
    <property type="project" value="UniProtKB-KW"/>
</dbReference>
<dbReference type="InterPro" id="IPR009057">
    <property type="entry name" value="Homeodomain-like_sf"/>
</dbReference>
<dbReference type="GO" id="GO:0003700">
    <property type="term" value="F:DNA-binding transcription factor activity"/>
    <property type="evidence" value="ECO:0007669"/>
    <property type="project" value="InterPro"/>
</dbReference>
<evidence type="ECO:0000313" key="8">
    <source>
        <dbReference type="Proteomes" id="UP000248961"/>
    </source>
</evidence>
<dbReference type="GO" id="GO:0043565">
    <property type="term" value="F:sequence-specific DNA binding"/>
    <property type="evidence" value="ECO:0007669"/>
    <property type="project" value="InterPro"/>
</dbReference>
<comment type="cofactor">
    <cofactor evidence="1">
        <name>Zn(2+)</name>
        <dbReference type="ChEBI" id="CHEBI:29105"/>
    </cofactor>
</comment>
<dbReference type="AlphaFoldDB" id="A0A395HRJ7"/>
<dbReference type="Pfam" id="PF02805">
    <property type="entry name" value="Ada_Zn_binding"/>
    <property type="match status" value="1"/>
</dbReference>
<dbReference type="VEuPathDB" id="FungiDB:BO97DRAFT_327316"/>
<dbReference type="Gene3D" id="3.40.10.10">
    <property type="entry name" value="DNA Methylphosphotriester Repair Domain"/>
    <property type="match status" value="1"/>
</dbReference>
<feature type="domain" description="HTH araC/xylS-type" evidence="6">
    <location>
        <begin position="94"/>
        <end position="143"/>
    </location>
</feature>
<dbReference type="EMBL" id="KZ824298">
    <property type="protein sequence ID" value="RAL10053.1"/>
    <property type="molecule type" value="Genomic_DNA"/>
</dbReference>
<dbReference type="OrthoDB" id="2447880at2759"/>
<keyword evidence="8" id="KW-1185">Reference proteome</keyword>
<dbReference type="GeneID" id="37195615"/>
<dbReference type="Proteomes" id="UP000248961">
    <property type="component" value="Unassembled WGS sequence"/>
</dbReference>
<accession>A0A395HRJ7</accession>
<dbReference type="InterPro" id="IPR004026">
    <property type="entry name" value="Ada_DNA_repair_Zn-bd"/>
</dbReference>
<dbReference type="SUPFAM" id="SSF57884">
    <property type="entry name" value="Ada DNA repair protein, N-terminal domain (N-Ada 10)"/>
    <property type="match status" value="1"/>
</dbReference>
<dbReference type="STRING" id="1450537.A0A395HRJ7"/>
<keyword evidence="4" id="KW-0010">Activator</keyword>
<dbReference type="Gene3D" id="1.10.10.60">
    <property type="entry name" value="Homeodomain-like"/>
    <property type="match status" value="1"/>
</dbReference>
<evidence type="ECO:0000256" key="5">
    <source>
        <dbReference type="ARBA" id="ARBA00023163"/>
    </source>
</evidence>
<keyword evidence="2" id="KW-0808">Transferase</keyword>
<dbReference type="SUPFAM" id="SSF46689">
    <property type="entry name" value="Homeodomain-like"/>
    <property type="match status" value="1"/>
</dbReference>
<feature type="non-terminal residue" evidence="7">
    <location>
        <position position="1"/>
    </location>
</feature>
<keyword evidence="5" id="KW-0804">Transcription</keyword>
<reference evidence="7 8" key="1">
    <citation type="submission" date="2018-02" db="EMBL/GenBank/DDBJ databases">
        <title>The genomes of Aspergillus section Nigri reveals drivers in fungal speciation.</title>
        <authorList>
            <consortium name="DOE Joint Genome Institute"/>
            <person name="Vesth T.C."/>
            <person name="Nybo J."/>
            <person name="Theobald S."/>
            <person name="Brandl J."/>
            <person name="Frisvad J.C."/>
            <person name="Nielsen K.F."/>
            <person name="Lyhne E.K."/>
            <person name="Kogle M.E."/>
            <person name="Kuo A."/>
            <person name="Riley R."/>
            <person name="Clum A."/>
            <person name="Nolan M."/>
            <person name="Lipzen A."/>
            <person name="Salamov A."/>
            <person name="Henrissat B."/>
            <person name="Wiebenga A."/>
            <person name="De vries R.P."/>
            <person name="Grigoriev I.V."/>
            <person name="Mortensen U.H."/>
            <person name="Andersen M.R."/>
            <person name="Baker S.E."/>
        </authorList>
    </citation>
    <scope>NUCLEOTIDE SEQUENCE [LARGE SCALE GENOMIC DNA]</scope>
    <source>
        <strain evidence="7 8">CBS 101889</strain>
    </source>
</reference>
<dbReference type="PROSITE" id="PS01124">
    <property type="entry name" value="HTH_ARAC_FAMILY_2"/>
    <property type="match status" value="1"/>
</dbReference>
<dbReference type="GO" id="GO:0008270">
    <property type="term" value="F:zinc ion binding"/>
    <property type="evidence" value="ECO:0007669"/>
    <property type="project" value="InterPro"/>
</dbReference>
<evidence type="ECO:0000259" key="6">
    <source>
        <dbReference type="PROSITE" id="PS01124"/>
    </source>
</evidence>
<dbReference type="InterPro" id="IPR035451">
    <property type="entry name" value="Ada-like_dom_sf"/>
</dbReference>
<protein>
    <recommendedName>
        <fullName evidence="6">HTH araC/xylS-type domain-containing protein</fullName>
    </recommendedName>
</protein>
<sequence>LPLPSLPLASASARWQAVVKRDPTATTFVYAVLTTKIYCRASCPARLARRANVRFYDLPAQAEWAGFRACKRCNPDSLWSSSNRNDNPQVQLVQRTCQTIASLIQSGSRPTLQVLAAEMGLTTSHSHRVFKKVMGVTPGQYVA</sequence>
<dbReference type="InterPro" id="IPR018060">
    <property type="entry name" value="HTH_AraC"/>
</dbReference>
<dbReference type="RefSeq" id="XP_025549207.1">
    <property type="nucleotide sequence ID" value="XM_025691326.1"/>
</dbReference>
<keyword evidence="2" id="KW-0489">Methyltransferase</keyword>
<keyword evidence="3" id="KW-0805">Transcription regulation</keyword>
<evidence type="ECO:0000256" key="4">
    <source>
        <dbReference type="ARBA" id="ARBA00023159"/>
    </source>
</evidence>
<evidence type="ECO:0000256" key="2">
    <source>
        <dbReference type="ARBA" id="ARBA00022603"/>
    </source>
</evidence>
<proteinExistence type="predicted"/>
<evidence type="ECO:0000256" key="1">
    <source>
        <dbReference type="ARBA" id="ARBA00001947"/>
    </source>
</evidence>
<feature type="non-terminal residue" evidence="7">
    <location>
        <position position="143"/>
    </location>
</feature>
<evidence type="ECO:0000256" key="3">
    <source>
        <dbReference type="ARBA" id="ARBA00023015"/>
    </source>
</evidence>
<dbReference type="GO" id="GO:0032259">
    <property type="term" value="P:methylation"/>
    <property type="evidence" value="ECO:0007669"/>
    <property type="project" value="UniProtKB-KW"/>
</dbReference>
<evidence type="ECO:0000313" key="7">
    <source>
        <dbReference type="EMBL" id="RAL10053.1"/>
    </source>
</evidence>
<name>A0A395HRJ7_ASPHC</name>
<organism evidence="7 8">
    <name type="scientific">Aspergillus homomorphus (strain CBS 101889)</name>
    <dbReference type="NCBI Taxonomy" id="1450537"/>
    <lineage>
        <taxon>Eukaryota</taxon>
        <taxon>Fungi</taxon>
        <taxon>Dikarya</taxon>
        <taxon>Ascomycota</taxon>
        <taxon>Pezizomycotina</taxon>
        <taxon>Eurotiomycetes</taxon>
        <taxon>Eurotiomycetidae</taxon>
        <taxon>Eurotiales</taxon>
        <taxon>Aspergillaceae</taxon>
        <taxon>Aspergillus</taxon>
        <taxon>Aspergillus subgen. Circumdati</taxon>
    </lineage>
</organism>